<name>A0A2S7CGV5_9XANT</name>
<evidence type="ECO:0000313" key="4">
    <source>
        <dbReference type="Proteomes" id="UP001637990"/>
    </source>
</evidence>
<dbReference type="Proteomes" id="UP001637990">
    <property type="component" value="Unassembled WGS sequence"/>
</dbReference>
<dbReference type="EMBL" id="MDEC01000027">
    <property type="protein sequence ID" value="PPU60813.1"/>
    <property type="molecule type" value="Genomic_DNA"/>
</dbReference>
<keyword evidence="4" id="KW-1185">Reference proteome</keyword>
<sequence>MSTAAINWTRWFPAAVPAGPGWRLIRFESVDADGKPVGKPIEAVTPSLNARRFPTEQRADYAARALNAADGL</sequence>
<accession>A0A2S7CGV5</accession>
<proteinExistence type="predicted"/>
<dbReference type="AlphaFoldDB" id="A0A2S7CGV5"/>
<dbReference type="Proteomes" id="UP000237872">
    <property type="component" value="Unassembled WGS sequence"/>
</dbReference>
<organism evidence="2 3">
    <name type="scientific">Xanthomonas codiaei</name>
    <dbReference type="NCBI Taxonomy" id="56463"/>
    <lineage>
        <taxon>Bacteria</taxon>
        <taxon>Pseudomonadati</taxon>
        <taxon>Pseudomonadota</taxon>
        <taxon>Gammaproteobacteria</taxon>
        <taxon>Lysobacterales</taxon>
        <taxon>Lysobacteraceae</taxon>
        <taxon>Xanthomonas</taxon>
    </lineage>
</organism>
<protein>
    <submittedName>
        <fullName evidence="2">Uncharacterized protein</fullName>
    </submittedName>
</protein>
<evidence type="ECO:0000313" key="1">
    <source>
        <dbReference type="EMBL" id="MFO3704404.1"/>
    </source>
</evidence>
<comment type="caution">
    <text evidence="2">The sequence shown here is derived from an EMBL/GenBank/DDBJ whole genome shotgun (WGS) entry which is preliminary data.</text>
</comment>
<reference evidence="2 3" key="1">
    <citation type="submission" date="2016-08" db="EMBL/GenBank/DDBJ databases">
        <authorList>
            <person name="Seilhamer J.J."/>
        </authorList>
    </citation>
    <scope>NUCLEOTIDE SEQUENCE [LARGE SCALE GENOMIC DNA]</scope>
    <source>
        <strain evidence="2 3">CFBP4690</strain>
    </source>
</reference>
<dbReference type="EMBL" id="JBJGBS010000014">
    <property type="protein sequence ID" value="MFO3704404.1"/>
    <property type="molecule type" value="Genomic_DNA"/>
</dbReference>
<reference evidence="1 4" key="2">
    <citation type="submission" date="2024-11" db="EMBL/GenBank/DDBJ databases">
        <title>Genome sequencing of Xanthomonas codiaei.</title>
        <authorList>
            <person name="Studholme D.J."/>
        </authorList>
    </citation>
    <scope>NUCLEOTIDE SEQUENCE [LARGE SCALE GENOMIC DNA]</scope>
    <source>
        <strain evidence="1 4">NCPPB 4350</strain>
    </source>
</reference>
<evidence type="ECO:0000313" key="2">
    <source>
        <dbReference type="EMBL" id="PPU60813.1"/>
    </source>
</evidence>
<dbReference type="RefSeq" id="WP_104542831.1">
    <property type="nucleotide sequence ID" value="NZ_JBJGBS010000014.1"/>
</dbReference>
<evidence type="ECO:0000313" key="3">
    <source>
        <dbReference type="Proteomes" id="UP000237872"/>
    </source>
</evidence>
<gene>
    <name evidence="1" type="ORF">ACI6Q5_05330</name>
    <name evidence="2" type="ORF">XcodCFBP4690_17175</name>
</gene>